<accession>A0AAV8VU59</accession>
<keyword evidence="3" id="KW-0687">Ribonucleoprotein</keyword>
<dbReference type="EMBL" id="JANEYG010000030">
    <property type="protein sequence ID" value="KAJ8917828.1"/>
    <property type="molecule type" value="Genomic_DNA"/>
</dbReference>
<dbReference type="SUPFAM" id="SSF46911">
    <property type="entry name" value="Ribosomal protein S18"/>
    <property type="match status" value="1"/>
</dbReference>
<comment type="caution">
    <text evidence="4">The sequence shown here is derived from an EMBL/GenBank/DDBJ whole genome shotgun (WGS) entry which is preliminary data.</text>
</comment>
<dbReference type="Pfam" id="PF01084">
    <property type="entry name" value="Ribosomal_S18"/>
    <property type="match status" value="1"/>
</dbReference>
<evidence type="ECO:0000313" key="5">
    <source>
        <dbReference type="Proteomes" id="UP001159042"/>
    </source>
</evidence>
<name>A0AAV8VU59_9CUCU</name>
<dbReference type="GO" id="GO:0032543">
    <property type="term" value="P:mitochondrial translation"/>
    <property type="evidence" value="ECO:0007669"/>
    <property type="project" value="TreeGrafter"/>
</dbReference>
<keyword evidence="5" id="KW-1185">Reference proteome</keyword>
<dbReference type="FunFam" id="4.10.640.10:FF:000018">
    <property type="entry name" value="28S ribosomal protein S18C, mitochondrial"/>
    <property type="match status" value="1"/>
</dbReference>
<protein>
    <recommendedName>
        <fullName evidence="6">28S ribosomal protein S18c, mitochondrial</fullName>
    </recommendedName>
</protein>
<keyword evidence="2" id="KW-0689">Ribosomal protein</keyword>
<sequence>MNFLVRNSNLRSFIGAGYPIKYIQGICNTSTSSSTTDPDAPDFDMENPFEKEKQQCVLCKHNIEVDYKNVRLLSQFQSPYTGRIYSRNITGLCKRQQQLVEREIKKAQVAALMPTYFKQPSYLKDPQLFDIEKPLRPHRF</sequence>
<dbReference type="GO" id="GO:0005763">
    <property type="term" value="C:mitochondrial small ribosomal subunit"/>
    <property type="evidence" value="ECO:0007669"/>
    <property type="project" value="TreeGrafter"/>
</dbReference>
<reference evidence="4 5" key="1">
    <citation type="journal article" date="2023" name="Insect Mol. Biol.">
        <title>Genome sequencing provides insights into the evolution of gene families encoding plant cell wall-degrading enzymes in longhorned beetles.</title>
        <authorList>
            <person name="Shin N.R."/>
            <person name="Okamura Y."/>
            <person name="Kirsch R."/>
            <person name="Pauchet Y."/>
        </authorList>
    </citation>
    <scope>NUCLEOTIDE SEQUENCE [LARGE SCALE GENOMIC DNA]</scope>
    <source>
        <strain evidence="4">EAD_L_NR</strain>
    </source>
</reference>
<dbReference type="Gene3D" id="4.10.640.10">
    <property type="entry name" value="Ribosomal protein S18"/>
    <property type="match status" value="1"/>
</dbReference>
<dbReference type="InterPro" id="IPR036870">
    <property type="entry name" value="Ribosomal_bS18_sf"/>
</dbReference>
<gene>
    <name evidence="4" type="ORF">NQ315_010737</name>
</gene>
<dbReference type="NCBIfam" id="TIGR00165">
    <property type="entry name" value="S18"/>
    <property type="match status" value="1"/>
</dbReference>
<dbReference type="PANTHER" id="PTHR13479:SF40">
    <property type="entry name" value="SMALL RIBOSOMAL SUBUNIT PROTEIN BS18M"/>
    <property type="match status" value="1"/>
</dbReference>
<evidence type="ECO:0000256" key="3">
    <source>
        <dbReference type="ARBA" id="ARBA00023274"/>
    </source>
</evidence>
<dbReference type="Proteomes" id="UP001159042">
    <property type="component" value="Unassembled WGS sequence"/>
</dbReference>
<evidence type="ECO:0008006" key="6">
    <source>
        <dbReference type="Google" id="ProtNLM"/>
    </source>
</evidence>
<dbReference type="AlphaFoldDB" id="A0AAV8VU59"/>
<dbReference type="PANTHER" id="PTHR13479">
    <property type="entry name" value="30S RIBOSOMAL PROTEIN S18"/>
    <property type="match status" value="1"/>
</dbReference>
<proteinExistence type="inferred from homology"/>
<evidence type="ECO:0000313" key="4">
    <source>
        <dbReference type="EMBL" id="KAJ8917828.1"/>
    </source>
</evidence>
<comment type="similarity">
    <text evidence="1">Belongs to the bacterial ribosomal protein bS18 family.</text>
</comment>
<evidence type="ECO:0000256" key="2">
    <source>
        <dbReference type="ARBA" id="ARBA00022980"/>
    </source>
</evidence>
<evidence type="ECO:0000256" key="1">
    <source>
        <dbReference type="ARBA" id="ARBA00005589"/>
    </source>
</evidence>
<dbReference type="GO" id="GO:0070181">
    <property type="term" value="F:small ribosomal subunit rRNA binding"/>
    <property type="evidence" value="ECO:0007669"/>
    <property type="project" value="TreeGrafter"/>
</dbReference>
<organism evidence="4 5">
    <name type="scientific">Exocentrus adspersus</name>
    <dbReference type="NCBI Taxonomy" id="1586481"/>
    <lineage>
        <taxon>Eukaryota</taxon>
        <taxon>Metazoa</taxon>
        <taxon>Ecdysozoa</taxon>
        <taxon>Arthropoda</taxon>
        <taxon>Hexapoda</taxon>
        <taxon>Insecta</taxon>
        <taxon>Pterygota</taxon>
        <taxon>Neoptera</taxon>
        <taxon>Endopterygota</taxon>
        <taxon>Coleoptera</taxon>
        <taxon>Polyphaga</taxon>
        <taxon>Cucujiformia</taxon>
        <taxon>Chrysomeloidea</taxon>
        <taxon>Cerambycidae</taxon>
        <taxon>Lamiinae</taxon>
        <taxon>Acanthocinini</taxon>
        <taxon>Exocentrus</taxon>
    </lineage>
</organism>
<dbReference type="InterPro" id="IPR001648">
    <property type="entry name" value="Ribosomal_bS18"/>
</dbReference>
<dbReference type="GO" id="GO:0003735">
    <property type="term" value="F:structural constituent of ribosome"/>
    <property type="evidence" value="ECO:0007669"/>
    <property type="project" value="InterPro"/>
</dbReference>